<evidence type="ECO:0000313" key="14">
    <source>
        <dbReference type="Proteomes" id="UP000035682"/>
    </source>
</evidence>
<keyword evidence="7" id="KW-0722">Serine protease inhibitor</keyword>
<protein>
    <submittedName>
        <fullName evidence="13">Epidermal growth factor-like domain and EGF-like calcium-binding domain and Proteinase inhibitor I2, Kunitz metazoa domain-containing protein</fullName>
    </submittedName>
</protein>
<name>A0A090KYV1_STRRB</name>
<dbReference type="FunFam" id="4.10.410.10:FF:000026">
    <property type="entry name" value="Serine protease inhibitor, putative"/>
    <property type="match status" value="1"/>
</dbReference>
<feature type="domain" description="BPTI/Kunitz inhibitor" evidence="12">
    <location>
        <begin position="208"/>
        <end position="266"/>
    </location>
</feature>
<feature type="domain" description="BPTI/Kunitz inhibitor" evidence="12">
    <location>
        <begin position="1039"/>
        <end position="1090"/>
    </location>
</feature>
<dbReference type="GeneID" id="36374981"/>
<evidence type="ECO:0000256" key="10">
    <source>
        <dbReference type="SAM" id="SignalP"/>
    </source>
</evidence>
<dbReference type="WormBase" id="SRAE_1000088600">
    <property type="protein sequence ID" value="SRP04413"/>
    <property type="gene ID" value="WBGene00257486"/>
</dbReference>
<dbReference type="WBParaSite" id="SRAE_1000088600.1">
    <property type="protein sequence ID" value="SRAE_1000088600.1"/>
    <property type="gene ID" value="WBGene00257486"/>
</dbReference>
<dbReference type="InterPro" id="IPR020901">
    <property type="entry name" value="Prtase_inh_Kunz-CS"/>
</dbReference>
<dbReference type="PANTHER" id="PTHR10083">
    <property type="entry name" value="KUNITZ-TYPE PROTEASE INHIBITOR-RELATED"/>
    <property type="match status" value="1"/>
</dbReference>
<evidence type="ECO:0000259" key="12">
    <source>
        <dbReference type="PROSITE" id="PS50279"/>
    </source>
</evidence>
<dbReference type="InterPro" id="IPR024730">
    <property type="entry name" value="MSP1_EGF_1"/>
</dbReference>
<dbReference type="CTD" id="36374981"/>
<proteinExistence type="predicted"/>
<feature type="chain" id="PRO_5015030221" evidence="10">
    <location>
        <begin position="22"/>
        <end position="1249"/>
    </location>
</feature>
<dbReference type="Pfam" id="PF12946">
    <property type="entry name" value="EGF_MSP1_1"/>
    <property type="match status" value="1"/>
</dbReference>
<evidence type="ECO:0000313" key="15">
    <source>
        <dbReference type="WBParaSite" id="SRAE_1000088600.1"/>
    </source>
</evidence>
<feature type="domain" description="BPTI/Kunitz inhibitor" evidence="12">
    <location>
        <begin position="293"/>
        <end position="355"/>
    </location>
</feature>
<evidence type="ECO:0000313" key="16">
    <source>
        <dbReference type="WormBase" id="SRAE_1000088600"/>
    </source>
</evidence>
<evidence type="ECO:0000256" key="9">
    <source>
        <dbReference type="PROSITE-ProRule" id="PRU00076"/>
    </source>
</evidence>
<keyword evidence="8" id="KW-1015">Disulfide bond</keyword>
<accession>A0A090KYV1</accession>
<keyword evidence="4" id="KW-0646">Protease inhibitor</keyword>
<gene>
    <name evidence="13 15 16" type="ORF">SRAE_1000088600</name>
</gene>
<reference evidence="13 14" key="1">
    <citation type="submission" date="2014-09" db="EMBL/GenBank/DDBJ databases">
        <authorList>
            <person name="Martin A.A."/>
        </authorList>
    </citation>
    <scope>NUCLEOTIDE SEQUENCE</scope>
    <source>
        <strain evidence="14">ED321</strain>
        <strain evidence="13">ED321 Heterogonic</strain>
    </source>
</reference>
<evidence type="ECO:0000256" key="7">
    <source>
        <dbReference type="ARBA" id="ARBA00022900"/>
    </source>
</evidence>
<dbReference type="InterPro" id="IPR018097">
    <property type="entry name" value="EGF_Ca-bd_CS"/>
</dbReference>
<dbReference type="EMBL" id="LN609528">
    <property type="protein sequence ID" value="CEF62616.1"/>
    <property type="molecule type" value="Genomic_DNA"/>
</dbReference>
<dbReference type="RefSeq" id="XP_024501818.1">
    <property type="nucleotide sequence ID" value="XM_024647773.1"/>
</dbReference>
<feature type="domain" description="BPTI/Kunitz inhibitor" evidence="12">
    <location>
        <begin position="840"/>
        <end position="897"/>
    </location>
</feature>
<dbReference type="eggNOG" id="KOG4295">
    <property type="taxonomic scope" value="Eukaryota"/>
</dbReference>
<dbReference type="Gene3D" id="2.10.25.10">
    <property type="entry name" value="Laminin"/>
    <property type="match status" value="1"/>
</dbReference>
<feature type="domain" description="BPTI/Kunitz inhibitor" evidence="12">
    <location>
        <begin position="624"/>
        <end position="681"/>
    </location>
</feature>
<dbReference type="PANTHER" id="PTHR10083:SF381">
    <property type="entry name" value="BPTI_KUNITZ INHIBITOR DOMAIN-CONTAINING PROTEIN"/>
    <property type="match status" value="1"/>
</dbReference>
<keyword evidence="3 9" id="KW-0245">EGF-like domain</keyword>
<dbReference type="InterPro" id="IPR001881">
    <property type="entry name" value="EGF-like_Ca-bd_dom"/>
</dbReference>
<keyword evidence="14" id="KW-1185">Reference proteome</keyword>
<dbReference type="STRING" id="34506.A0A090KYV1"/>
<dbReference type="InterPro" id="IPR002223">
    <property type="entry name" value="Kunitz_BPTI"/>
</dbReference>
<dbReference type="FunFam" id="2.10.25.10:FF:000038">
    <property type="entry name" value="Fibrillin 2"/>
    <property type="match status" value="1"/>
</dbReference>
<dbReference type="PROSITE" id="PS50279">
    <property type="entry name" value="BPTI_KUNITZ_2"/>
    <property type="match status" value="12"/>
</dbReference>
<dbReference type="PROSITE" id="PS01186">
    <property type="entry name" value="EGF_2"/>
    <property type="match status" value="1"/>
</dbReference>
<evidence type="ECO:0000313" key="13">
    <source>
        <dbReference type="EMBL" id="CEF62616.1"/>
    </source>
</evidence>
<dbReference type="Proteomes" id="UP000035682">
    <property type="component" value="Unplaced"/>
</dbReference>
<evidence type="ECO:0000256" key="6">
    <source>
        <dbReference type="ARBA" id="ARBA00022737"/>
    </source>
</evidence>
<evidence type="ECO:0000259" key="11">
    <source>
        <dbReference type="PROSITE" id="PS50026"/>
    </source>
</evidence>
<evidence type="ECO:0000256" key="4">
    <source>
        <dbReference type="ARBA" id="ARBA00022690"/>
    </source>
</evidence>
<dbReference type="Pfam" id="PF00014">
    <property type="entry name" value="Kunitz_BPTI"/>
    <property type="match status" value="11"/>
</dbReference>
<feature type="domain" description="BPTI/Kunitz inhibitor" evidence="12">
    <location>
        <begin position="693"/>
        <end position="749"/>
    </location>
</feature>
<dbReference type="InterPro" id="IPR000152">
    <property type="entry name" value="EGF-type_Asp/Asn_hydroxyl_site"/>
</dbReference>
<dbReference type="Gene3D" id="4.10.410.10">
    <property type="entry name" value="Pancreatic trypsin inhibitor Kunitz domain"/>
    <property type="match status" value="12"/>
</dbReference>
<evidence type="ECO:0000256" key="5">
    <source>
        <dbReference type="ARBA" id="ARBA00022729"/>
    </source>
</evidence>
<dbReference type="GO" id="GO:0005509">
    <property type="term" value="F:calcium ion binding"/>
    <property type="evidence" value="ECO:0007669"/>
    <property type="project" value="InterPro"/>
</dbReference>
<sequence length="1249" mass="144946">MQASYLILNLIFLYTSIYVQCFNNNNGSKYVIPYQCKLPLVKGNCNDKYTKYFYSPKKGTCKKFIITGCINTKKGFNSMKDCKENCLSNKELEKRDSNYNLLIGSSGDLIKKTLTNKSINDALENDICKKCDSFAGECRDNKCFCKDGYQGNGFKCRDIDECSDVSNMIDVECPPNSYCVNTIGSYKCECLPGYGGVAGNCTKAKDVCYQPFDKSLEKQCHDNGQWELRYYYDIEFGVCTQFWYGGCQISHAQNVFIDIQSCHSVCEGISLNNIKMNEDTSLSFTKLSISDLCLEEFDERRRDICDKGEWRERFYYDKKKGKCQQFWFDESCSSEKFKYSTRNIFAHLSTCKRICELVDNTDTFIPNHKINGKKYGKISATFTVTKGENPNYWENKNNYVIKTTTTTTEIPSIIKKENIKEIITSTTSNNIFNLADFKTGNQSYTYLNAAVITKYNDNGKDKKLDKGQMYSEKHNLPISITIECLDDFDTKLADSCSKATENVQWNKRWYFDKDFRQCKSFWNDGCRSLTSKNNFDTEDDCKWKCEGIHPSPKGRSCLDKFDITYLSDCMHGQYYRRWYFNDETKKCEMFYFGGCRSASKNIFSDARECKETCETPSRELTSICDENFDQNYENSCSKEGLFSQYYYFDKHTKTCKMFWYGQCKGESKNIFSSLTNCQWLCERRRDSHIPSSCVDKFDKHYMDSCGLTPWTKKWYFDHITGDCQDFWHDGCISDSKNFFNDEKSCKWQCSEPSSTALNQIENKLIFHIESSFESFRCLEEKAVGSCRESFPAFYYNKYSHRCEPFAFSGCEGNSNRFLTLQQCENSCKRFNHLTVEEMNCFYPLSVGHGRHEKECLHNAGYRYYYNPDEETCKRFWYFGCGSNPNNFLTHSACEMTCSWTRRRSLEEEKPKSVGACFLPIEKGNCLHNDEMPSDRWGYNPNTKKCQPFKYSNCGGNDNNFGTQYQCESICGGLIAPNDKKCAFYPDWGSCNQLRYMWYYNMTSGTCDQFLYGGCEGNTNRFSTFELCQITCEVPGEDICSEKLDRGKWCAPMSNRYYYHAKSGVCKGFHYTGCGKSSNNFKSIEECEDVCIKKIKSSGVLEITEKKVENVTSSSKYKGKKPKEKQLMNRHITLIASNVTYFKTNPLSADYGHCLGFRYNITGDFSKLNAYLCLVEENGSCEMQVLRHTSRNEHCTLLRPWLRGTHLYTWFFMLEKSPWKRSEKHLRPQFKNETIANILILPINDCYSAC</sequence>
<dbReference type="GO" id="GO:0004867">
    <property type="term" value="F:serine-type endopeptidase inhibitor activity"/>
    <property type="evidence" value="ECO:0007669"/>
    <property type="project" value="UniProtKB-KW"/>
</dbReference>
<feature type="signal peptide" evidence="10">
    <location>
        <begin position="1"/>
        <end position="21"/>
    </location>
</feature>
<dbReference type="SUPFAM" id="SSF57362">
    <property type="entry name" value="BPTI-like"/>
    <property type="match status" value="12"/>
</dbReference>
<evidence type="ECO:0000256" key="3">
    <source>
        <dbReference type="ARBA" id="ARBA00022536"/>
    </source>
</evidence>
<dbReference type="OrthoDB" id="4473401at2759"/>
<feature type="domain" description="BPTI/Kunitz inhibitor" evidence="12">
    <location>
        <begin position="981"/>
        <end position="1031"/>
    </location>
</feature>
<evidence type="ECO:0000256" key="1">
    <source>
        <dbReference type="ARBA" id="ARBA00004613"/>
    </source>
</evidence>
<comment type="caution">
    <text evidence="9">Lacks conserved residue(s) required for the propagation of feature annotation.</text>
</comment>
<comment type="subcellular location">
    <subcellularLocation>
        <location evidence="1">Secreted</location>
    </subcellularLocation>
</comment>
<feature type="domain" description="EGF-like" evidence="11">
    <location>
        <begin position="158"/>
        <end position="202"/>
    </location>
</feature>
<dbReference type="CDD" id="cd00054">
    <property type="entry name" value="EGF_CA"/>
    <property type="match status" value="1"/>
</dbReference>
<evidence type="ECO:0000256" key="2">
    <source>
        <dbReference type="ARBA" id="ARBA00022525"/>
    </source>
</evidence>
<dbReference type="InterPro" id="IPR000742">
    <property type="entry name" value="EGF"/>
</dbReference>
<dbReference type="InterPro" id="IPR050098">
    <property type="entry name" value="TFPI/VKTCI-like"/>
</dbReference>
<dbReference type="SMART" id="SM00131">
    <property type="entry name" value="KU"/>
    <property type="match status" value="12"/>
</dbReference>
<dbReference type="PRINTS" id="PR00759">
    <property type="entry name" value="BASICPTASE"/>
</dbReference>
<keyword evidence="2" id="KW-0964">Secreted</keyword>
<feature type="domain" description="BPTI/Kunitz inhibitor" evidence="12">
    <location>
        <begin position="777"/>
        <end position="827"/>
    </location>
</feature>
<dbReference type="PROSITE" id="PS01187">
    <property type="entry name" value="EGF_CA"/>
    <property type="match status" value="1"/>
</dbReference>
<feature type="domain" description="BPTI/Kunitz inhibitor" evidence="12">
    <location>
        <begin position="916"/>
        <end position="970"/>
    </location>
</feature>
<dbReference type="OMA" id="ERCIAYP"/>
<dbReference type="PROSITE" id="PS00280">
    <property type="entry name" value="BPTI_KUNITZ_1"/>
    <property type="match status" value="4"/>
</dbReference>
<feature type="domain" description="BPTI/Kunitz inhibitor" evidence="12">
    <location>
        <begin position="36"/>
        <end position="86"/>
    </location>
</feature>
<evidence type="ECO:0000256" key="8">
    <source>
        <dbReference type="ARBA" id="ARBA00023157"/>
    </source>
</evidence>
<dbReference type="SMART" id="SM00181">
    <property type="entry name" value="EGF"/>
    <property type="match status" value="2"/>
</dbReference>
<dbReference type="PROSITE" id="PS00010">
    <property type="entry name" value="ASX_HYDROXYL"/>
    <property type="match status" value="1"/>
</dbReference>
<dbReference type="PROSITE" id="PS50026">
    <property type="entry name" value="EGF_3"/>
    <property type="match status" value="1"/>
</dbReference>
<feature type="domain" description="BPTI/Kunitz inhibitor" evidence="12">
    <location>
        <begin position="484"/>
        <end position="545"/>
    </location>
</feature>
<keyword evidence="5 10" id="KW-0732">Signal</keyword>
<dbReference type="SMART" id="SM00179">
    <property type="entry name" value="EGF_CA"/>
    <property type="match status" value="1"/>
</dbReference>
<dbReference type="CDD" id="cd00109">
    <property type="entry name" value="Kunitz-type"/>
    <property type="match status" value="7"/>
</dbReference>
<dbReference type="GO" id="GO:0005615">
    <property type="term" value="C:extracellular space"/>
    <property type="evidence" value="ECO:0007669"/>
    <property type="project" value="TreeGrafter"/>
</dbReference>
<dbReference type="SUPFAM" id="SSF57196">
    <property type="entry name" value="EGF/Laminin"/>
    <property type="match status" value="1"/>
</dbReference>
<reference evidence="15" key="2">
    <citation type="submission" date="2020-12" db="UniProtKB">
        <authorList>
            <consortium name="WormBaseParasite"/>
        </authorList>
    </citation>
    <scope>IDENTIFICATION</scope>
</reference>
<keyword evidence="6" id="KW-0677">Repeat</keyword>
<dbReference type="InterPro" id="IPR036880">
    <property type="entry name" value="Kunitz_BPTI_sf"/>
</dbReference>
<dbReference type="AlphaFoldDB" id="A0A090KYV1"/>
<feature type="domain" description="BPTI/Kunitz inhibitor" evidence="12">
    <location>
        <begin position="557"/>
        <end position="613"/>
    </location>
</feature>
<organism evidence="13">
    <name type="scientific">Strongyloides ratti</name>
    <name type="common">Parasitic roundworm</name>
    <dbReference type="NCBI Taxonomy" id="34506"/>
    <lineage>
        <taxon>Eukaryota</taxon>
        <taxon>Metazoa</taxon>
        <taxon>Ecdysozoa</taxon>
        <taxon>Nematoda</taxon>
        <taxon>Chromadorea</taxon>
        <taxon>Rhabditida</taxon>
        <taxon>Tylenchina</taxon>
        <taxon>Panagrolaimomorpha</taxon>
        <taxon>Strongyloidoidea</taxon>
        <taxon>Strongyloididae</taxon>
        <taxon>Strongyloides</taxon>
    </lineage>
</organism>